<feature type="non-terminal residue" evidence="2">
    <location>
        <position position="109"/>
    </location>
</feature>
<dbReference type="AlphaFoldDB" id="A0A383BLM1"/>
<dbReference type="CDD" id="cd02440">
    <property type="entry name" value="AdoMet_MTases"/>
    <property type="match status" value="1"/>
</dbReference>
<dbReference type="EMBL" id="UINC01201617">
    <property type="protein sequence ID" value="SVE21037.1"/>
    <property type="molecule type" value="Genomic_DNA"/>
</dbReference>
<evidence type="ECO:0000259" key="1">
    <source>
        <dbReference type="Pfam" id="PF08241"/>
    </source>
</evidence>
<dbReference type="Gene3D" id="3.40.50.150">
    <property type="entry name" value="Vaccinia Virus protein VP39"/>
    <property type="match status" value="1"/>
</dbReference>
<dbReference type="GO" id="GO:0008757">
    <property type="term" value="F:S-adenosylmethionine-dependent methyltransferase activity"/>
    <property type="evidence" value="ECO:0007669"/>
    <property type="project" value="InterPro"/>
</dbReference>
<organism evidence="2">
    <name type="scientific">marine metagenome</name>
    <dbReference type="NCBI Taxonomy" id="408172"/>
    <lineage>
        <taxon>unclassified sequences</taxon>
        <taxon>metagenomes</taxon>
        <taxon>ecological metagenomes</taxon>
    </lineage>
</organism>
<accession>A0A383BLM1</accession>
<proteinExistence type="predicted"/>
<reference evidence="2" key="1">
    <citation type="submission" date="2018-05" db="EMBL/GenBank/DDBJ databases">
        <authorList>
            <person name="Lanie J.A."/>
            <person name="Ng W.-L."/>
            <person name="Kazmierczak K.M."/>
            <person name="Andrzejewski T.M."/>
            <person name="Davidsen T.M."/>
            <person name="Wayne K.J."/>
            <person name="Tettelin H."/>
            <person name="Glass J.I."/>
            <person name="Rusch D."/>
            <person name="Podicherti R."/>
            <person name="Tsui H.-C.T."/>
            <person name="Winkler M.E."/>
        </authorList>
    </citation>
    <scope>NUCLEOTIDE SEQUENCE</scope>
</reference>
<dbReference type="InterPro" id="IPR013216">
    <property type="entry name" value="Methyltransf_11"/>
</dbReference>
<protein>
    <recommendedName>
        <fullName evidence="1">Methyltransferase type 11 domain-containing protein</fullName>
    </recommendedName>
</protein>
<dbReference type="Pfam" id="PF08241">
    <property type="entry name" value="Methyltransf_11"/>
    <property type="match status" value="1"/>
</dbReference>
<gene>
    <name evidence="2" type="ORF">METZ01_LOCUS473891</name>
</gene>
<dbReference type="InterPro" id="IPR029063">
    <property type="entry name" value="SAM-dependent_MTases_sf"/>
</dbReference>
<sequence>VDTLIEATRQVEHNHFWFRGFRSFLRPFLLEAAGKQPLRILDCGCGTGLNLTVLEQFGEAYGLDITFSGLLHAKNENNKRLTQATTARVPFRDCTFDLVTSFDVLYCLD</sequence>
<name>A0A383BLM1_9ZZZZ</name>
<evidence type="ECO:0000313" key="2">
    <source>
        <dbReference type="EMBL" id="SVE21037.1"/>
    </source>
</evidence>
<feature type="non-terminal residue" evidence="2">
    <location>
        <position position="1"/>
    </location>
</feature>
<dbReference type="SUPFAM" id="SSF53335">
    <property type="entry name" value="S-adenosyl-L-methionine-dependent methyltransferases"/>
    <property type="match status" value="1"/>
</dbReference>
<feature type="domain" description="Methyltransferase type 11" evidence="1">
    <location>
        <begin position="41"/>
        <end position="108"/>
    </location>
</feature>